<gene>
    <name evidence="1" type="ORF">CY34DRAFT_41230</name>
</gene>
<dbReference type="SUPFAM" id="SSF52540">
    <property type="entry name" value="P-loop containing nucleoside triphosphate hydrolases"/>
    <property type="match status" value="1"/>
</dbReference>
<dbReference type="AlphaFoldDB" id="A0A0D0B2P9"/>
<dbReference type="OrthoDB" id="2986975at2759"/>
<sequence>LPGLQRHEIPLKPSTHQFSINSKPRYTVTRRQLPLTPGYAFTDIKSQGQTMDYVIVDIGKTTSFGLSPINAYVALSRSRGRHTIRLLRDFENNLFTRHPSQDLRLEDARLDVLARCTEEQYFKGK</sequence>
<keyword evidence="2" id="KW-1185">Reference proteome</keyword>
<evidence type="ECO:0008006" key="3">
    <source>
        <dbReference type="Google" id="ProtNLM"/>
    </source>
</evidence>
<feature type="non-terminal residue" evidence="1">
    <location>
        <position position="1"/>
    </location>
</feature>
<dbReference type="Proteomes" id="UP000054485">
    <property type="component" value="Unassembled WGS sequence"/>
</dbReference>
<feature type="non-terminal residue" evidence="1">
    <location>
        <position position="125"/>
    </location>
</feature>
<dbReference type="Gene3D" id="3.40.50.300">
    <property type="entry name" value="P-loop containing nucleotide triphosphate hydrolases"/>
    <property type="match status" value="1"/>
</dbReference>
<accession>A0A0D0B2P9</accession>
<dbReference type="InParanoid" id="A0A0D0B2P9"/>
<evidence type="ECO:0000313" key="1">
    <source>
        <dbReference type="EMBL" id="KIK38223.1"/>
    </source>
</evidence>
<protein>
    <recommendedName>
        <fullName evidence="3">DNA helicase</fullName>
    </recommendedName>
</protein>
<dbReference type="InterPro" id="IPR027417">
    <property type="entry name" value="P-loop_NTPase"/>
</dbReference>
<dbReference type="HOGENOM" id="CLU_001324_7_0_1"/>
<reference evidence="2" key="2">
    <citation type="submission" date="2015-01" db="EMBL/GenBank/DDBJ databases">
        <title>Evolutionary Origins and Diversification of the Mycorrhizal Mutualists.</title>
        <authorList>
            <consortium name="DOE Joint Genome Institute"/>
            <consortium name="Mycorrhizal Genomics Consortium"/>
            <person name="Kohler A."/>
            <person name="Kuo A."/>
            <person name="Nagy L.G."/>
            <person name="Floudas D."/>
            <person name="Copeland A."/>
            <person name="Barry K.W."/>
            <person name="Cichocki N."/>
            <person name="Veneault-Fourrey C."/>
            <person name="LaButti K."/>
            <person name="Lindquist E.A."/>
            <person name="Lipzen A."/>
            <person name="Lundell T."/>
            <person name="Morin E."/>
            <person name="Murat C."/>
            <person name="Riley R."/>
            <person name="Ohm R."/>
            <person name="Sun H."/>
            <person name="Tunlid A."/>
            <person name="Henrissat B."/>
            <person name="Grigoriev I.V."/>
            <person name="Hibbett D.S."/>
            <person name="Martin F."/>
        </authorList>
    </citation>
    <scope>NUCLEOTIDE SEQUENCE [LARGE SCALE GENOMIC DNA]</scope>
    <source>
        <strain evidence="2">UH-Slu-Lm8-n1</strain>
    </source>
</reference>
<name>A0A0D0B2P9_9AGAM</name>
<organism evidence="1 2">
    <name type="scientific">Suillus luteus UH-Slu-Lm8-n1</name>
    <dbReference type="NCBI Taxonomy" id="930992"/>
    <lineage>
        <taxon>Eukaryota</taxon>
        <taxon>Fungi</taxon>
        <taxon>Dikarya</taxon>
        <taxon>Basidiomycota</taxon>
        <taxon>Agaricomycotina</taxon>
        <taxon>Agaricomycetes</taxon>
        <taxon>Agaricomycetidae</taxon>
        <taxon>Boletales</taxon>
        <taxon>Suillineae</taxon>
        <taxon>Suillaceae</taxon>
        <taxon>Suillus</taxon>
    </lineage>
</organism>
<dbReference type="STRING" id="930992.A0A0D0B2P9"/>
<dbReference type="EMBL" id="KN835405">
    <property type="protein sequence ID" value="KIK38223.1"/>
    <property type="molecule type" value="Genomic_DNA"/>
</dbReference>
<evidence type="ECO:0000313" key="2">
    <source>
        <dbReference type="Proteomes" id="UP000054485"/>
    </source>
</evidence>
<proteinExistence type="predicted"/>
<reference evidence="1 2" key="1">
    <citation type="submission" date="2014-04" db="EMBL/GenBank/DDBJ databases">
        <authorList>
            <consortium name="DOE Joint Genome Institute"/>
            <person name="Kuo A."/>
            <person name="Ruytinx J."/>
            <person name="Rineau F."/>
            <person name="Colpaert J."/>
            <person name="Kohler A."/>
            <person name="Nagy L.G."/>
            <person name="Floudas D."/>
            <person name="Copeland A."/>
            <person name="Barry K.W."/>
            <person name="Cichocki N."/>
            <person name="Veneault-Fourrey C."/>
            <person name="LaButti K."/>
            <person name="Lindquist E.A."/>
            <person name="Lipzen A."/>
            <person name="Lundell T."/>
            <person name="Morin E."/>
            <person name="Murat C."/>
            <person name="Sun H."/>
            <person name="Tunlid A."/>
            <person name="Henrissat B."/>
            <person name="Grigoriev I.V."/>
            <person name="Hibbett D.S."/>
            <person name="Martin F."/>
            <person name="Nordberg H.P."/>
            <person name="Cantor M.N."/>
            <person name="Hua S.X."/>
        </authorList>
    </citation>
    <scope>NUCLEOTIDE SEQUENCE [LARGE SCALE GENOMIC DNA]</scope>
    <source>
        <strain evidence="1 2">UH-Slu-Lm8-n1</strain>
    </source>
</reference>